<name>A0A224YAR0_9ACAR</name>
<feature type="transmembrane region" description="Helical" evidence="1">
    <location>
        <begin position="28"/>
        <end position="49"/>
    </location>
</feature>
<evidence type="ECO:0000313" key="2">
    <source>
        <dbReference type="EMBL" id="MAA14766.1"/>
    </source>
</evidence>
<proteinExistence type="predicted"/>
<accession>A0A224YAR0</accession>
<feature type="transmembrane region" description="Helical" evidence="1">
    <location>
        <begin position="95"/>
        <end position="117"/>
    </location>
</feature>
<keyword evidence="1" id="KW-0472">Membrane</keyword>
<reference evidence="2" key="1">
    <citation type="journal article" date="2017" name="Parasit. Vectors">
        <title>Sialotranscriptomics of Rhipicephalus zambeziensis reveals intricate expression profiles of secretory proteins and suggests tight temporal transcriptional regulation during blood-feeding.</title>
        <authorList>
            <person name="de Castro M.H."/>
            <person name="de Klerk D."/>
            <person name="Pienaar R."/>
            <person name="Rees D.J.G."/>
            <person name="Mans B.J."/>
        </authorList>
    </citation>
    <scope>NUCLEOTIDE SEQUENCE</scope>
    <source>
        <tissue evidence="2">Salivary glands</tissue>
    </source>
</reference>
<keyword evidence="1" id="KW-1133">Transmembrane helix</keyword>
<feature type="transmembrane region" description="Helical" evidence="1">
    <location>
        <begin position="61"/>
        <end position="83"/>
    </location>
</feature>
<dbReference type="EMBL" id="GFPF01003620">
    <property type="protein sequence ID" value="MAA14766.1"/>
    <property type="molecule type" value="Transcribed_RNA"/>
</dbReference>
<dbReference type="AlphaFoldDB" id="A0A224YAR0"/>
<sequence length="137" mass="15470">MSAWNVCPWVQDYVPHAFEEEMLLTSNIVFISLVGCKVLFEAFISATSFNENQCLEILRDVLNCLLLAALQICCCTLFLSSIAPNLSCTSRPLPLYFFLALAKAYCRYMVCLIASTYQFAIYCPFQSIVLPHVVFAQ</sequence>
<protein>
    <submittedName>
        <fullName evidence="2">Uncharacterized protein</fullName>
    </submittedName>
</protein>
<keyword evidence="1" id="KW-0812">Transmembrane</keyword>
<evidence type="ECO:0000256" key="1">
    <source>
        <dbReference type="SAM" id="Phobius"/>
    </source>
</evidence>
<organism evidence="2">
    <name type="scientific">Rhipicephalus zambeziensis</name>
    <dbReference type="NCBI Taxonomy" id="60191"/>
    <lineage>
        <taxon>Eukaryota</taxon>
        <taxon>Metazoa</taxon>
        <taxon>Ecdysozoa</taxon>
        <taxon>Arthropoda</taxon>
        <taxon>Chelicerata</taxon>
        <taxon>Arachnida</taxon>
        <taxon>Acari</taxon>
        <taxon>Parasitiformes</taxon>
        <taxon>Ixodida</taxon>
        <taxon>Ixodoidea</taxon>
        <taxon>Ixodidae</taxon>
        <taxon>Rhipicephalinae</taxon>
        <taxon>Rhipicephalus</taxon>
        <taxon>Rhipicephalus</taxon>
    </lineage>
</organism>